<sequence length="111" mass="12320">MKEGQTGKYGVWLSECCTDRHRQHARRGLDGSAAAAAAAAKEWNNTSHFVEAATAAGAIQKQQRSSFMDTCKITFTFPNVSVIFYTGTFVYPEFREGYQNNSQCQLIANID</sequence>
<evidence type="ECO:0000313" key="2">
    <source>
        <dbReference type="Proteomes" id="UP000007805"/>
    </source>
</evidence>
<dbReference type="KEGG" id="cgi:CGB_A0230C"/>
<evidence type="ECO:0000313" key="1">
    <source>
        <dbReference type="EMBL" id="ADV19362.1"/>
    </source>
</evidence>
<gene>
    <name evidence="1" type="ordered locus">CGB_A0230C</name>
</gene>
<proteinExistence type="predicted"/>
<reference key="2">
    <citation type="journal article" date="2011" name="MBio">
        <title>Genome variation in Cryptococcus gattii, an emerging pathogen of immunocompetent hosts.</title>
        <authorList>
            <person name="D'Souza C.A."/>
            <person name="Kronstad J.W."/>
            <person name="Taylor G."/>
            <person name="Warren R."/>
            <person name="Yuen M."/>
            <person name="Hu G."/>
            <person name="Jung W.H."/>
            <person name="Sham A."/>
            <person name="Kidd S.E."/>
            <person name="Tangen K."/>
            <person name="Lee N."/>
            <person name="Zeilmaker T."/>
            <person name="Sawkins J."/>
            <person name="McVicker G."/>
            <person name="Shah S."/>
            <person name="Gnerre S."/>
            <person name="Griggs A."/>
            <person name="Zeng Q."/>
            <person name="Bartlett K."/>
            <person name="Li W."/>
            <person name="Wang X."/>
            <person name="Heitman J."/>
            <person name="Stajich J.E."/>
            <person name="Fraser J.A."/>
            <person name="Meyer W."/>
            <person name="Carter D."/>
            <person name="Schein J."/>
            <person name="Krzywinski M."/>
            <person name="Kwong-Chung K.J."/>
            <person name="Varma A."/>
            <person name="Wang J."/>
            <person name="Brunham R."/>
            <person name="Fyfe M."/>
            <person name="Ouellette B.F.F."/>
            <person name="Siddiqui A."/>
            <person name="Marra M."/>
            <person name="Jones S."/>
            <person name="Holt R."/>
            <person name="Birren B.W."/>
            <person name="Galagan J.E."/>
            <person name="Cuomo C.A."/>
        </authorList>
    </citation>
    <scope>NUCLEOTIDE SEQUENCE</scope>
    <source>
        <strain>WM276</strain>
    </source>
</reference>
<dbReference type="HOGENOM" id="CLU_2305973_0_0_1"/>
<protein>
    <submittedName>
        <fullName evidence="1">Uncharacterized protein</fullName>
    </submittedName>
</protein>
<dbReference type="GeneID" id="10188826"/>
<dbReference type="VEuPathDB" id="FungiDB:CGB_A0230C"/>
<accession>E6QYX6</accession>
<dbReference type="Proteomes" id="UP000007805">
    <property type="component" value="Chromosome A"/>
</dbReference>
<reference evidence="1 2" key="1">
    <citation type="journal article" date="2011" name="MBio">
        <title>Genome variation in Cryptococcus gattii, an emerging pathogen of immunocompetent hosts.</title>
        <authorList>
            <person name="D'Souza C.A."/>
            <person name="Kronstad J.W."/>
            <person name="Taylor G."/>
            <person name="Warren R."/>
            <person name="Yuen M."/>
            <person name="Hu G."/>
            <person name="Jung W.H."/>
            <person name="Sham A."/>
            <person name="Kidd S.E."/>
            <person name="Tangen K."/>
            <person name="Lee N."/>
            <person name="Zeilmaker T."/>
            <person name="Sawkins J."/>
            <person name="McVicker G."/>
            <person name="Shah S."/>
            <person name="Gnerre S."/>
            <person name="Griggs A."/>
            <person name="Zeng Q."/>
            <person name="Bartlett K."/>
            <person name="Li W."/>
            <person name="Wang X."/>
            <person name="Heitman J."/>
            <person name="Stajich J.E."/>
            <person name="Fraser J.A."/>
            <person name="Meyer W."/>
            <person name="Carter D."/>
            <person name="Schein J."/>
            <person name="Krzywinski M."/>
            <person name="Kwon-Chung K.J."/>
            <person name="Varma A."/>
            <person name="Wang J."/>
            <person name="Brunham R."/>
            <person name="Fyfe M."/>
            <person name="Ouellette B.F."/>
            <person name="Siddiqui A."/>
            <person name="Marra M."/>
            <person name="Jones S."/>
            <person name="Holt R."/>
            <person name="Birren B.W."/>
            <person name="Galagan J.E."/>
            <person name="Cuomo C.A."/>
        </authorList>
    </citation>
    <scope>NUCLEOTIDE SEQUENCE [LARGE SCALE GENOMIC DNA]</scope>
    <source>
        <strain evidence="2">WM276 / ATCC MYA-4071</strain>
    </source>
</reference>
<name>E6QYX6_CRYGW</name>
<dbReference type="RefSeq" id="XP_003191149.1">
    <property type="nucleotide sequence ID" value="XM_003191101.1"/>
</dbReference>
<dbReference type="OrthoDB" id="10422594at2759"/>
<organism evidence="1 2">
    <name type="scientific">Cryptococcus gattii serotype B (strain WM276 / ATCC MYA-4071)</name>
    <name type="common">Filobasidiella gattii</name>
    <name type="synonym">Cryptococcus bacillisporus</name>
    <dbReference type="NCBI Taxonomy" id="367775"/>
    <lineage>
        <taxon>Eukaryota</taxon>
        <taxon>Fungi</taxon>
        <taxon>Dikarya</taxon>
        <taxon>Basidiomycota</taxon>
        <taxon>Agaricomycotina</taxon>
        <taxon>Tremellomycetes</taxon>
        <taxon>Tremellales</taxon>
        <taxon>Cryptococcaceae</taxon>
        <taxon>Cryptococcus</taxon>
        <taxon>Cryptococcus gattii species complex</taxon>
    </lineage>
</organism>
<keyword evidence="2" id="KW-1185">Reference proteome</keyword>
<dbReference type="EMBL" id="CP000286">
    <property type="protein sequence ID" value="ADV19362.1"/>
    <property type="molecule type" value="Genomic_DNA"/>
</dbReference>
<dbReference type="AlphaFoldDB" id="E6QYX6"/>